<dbReference type="GO" id="GO:0031209">
    <property type="term" value="C:SCAR complex"/>
    <property type="evidence" value="ECO:0007669"/>
    <property type="project" value="InterPro"/>
</dbReference>
<comment type="similarity">
    <text evidence="2">Belongs to the BRK1 family.</text>
</comment>
<keyword evidence="3" id="KW-0963">Cytoplasm</keyword>
<dbReference type="InterPro" id="IPR033378">
    <property type="entry name" value="BRICK1"/>
</dbReference>
<evidence type="ECO:0000256" key="3">
    <source>
        <dbReference type="ARBA" id="ARBA00022490"/>
    </source>
</evidence>
<dbReference type="GO" id="GO:0048870">
    <property type="term" value="P:cell motility"/>
    <property type="evidence" value="ECO:0007669"/>
    <property type="project" value="TreeGrafter"/>
</dbReference>
<keyword evidence="4" id="KW-0175">Coiled coil</keyword>
<dbReference type="PANTHER" id="PTHR33668">
    <property type="entry name" value="PROTEIN BRICK1"/>
    <property type="match status" value="1"/>
</dbReference>
<accession>A0A914ME94</accession>
<dbReference type="GO" id="GO:0008064">
    <property type="term" value="P:regulation of actin polymerization or depolymerization"/>
    <property type="evidence" value="ECO:0007669"/>
    <property type="project" value="TreeGrafter"/>
</dbReference>
<name>A0A914ME94_MELIC</name>
<evidence type="ECO:0000256" key="5">
    <source>
        <dbReference type="ARBA" id="ARBA00023212"/>
    </source>
</evidence>
<keyword evidence="6" id="KW-1185">Reference proteome</keyword>
<evidence type="ECO:0000256" key="1">
    <source>
        <dbReference type="ARBA" id="ARBA00004245"/>
    </source>
</evidence>
<comment type="subcellular location">
    <subcellularLocation>
        <location evidence="1">Cytoplasm</location>
        <location evidence="1">Cytoskeleton</location>
    </subcellularLocation>
</comment>
<keyword evidence="5" id="KW-0206">Cytoskeleton</keyword>
<evidence type="ECO:0000256" key="2">
    <source>
        <dbReference type="ARBA" id="ARBA00005620"/>
    </source>
</evidence>
<organism evidence="6 7">
    <name type="scientific">Meloidogyne incognita</name>
    <name type="common">Southern root-knot nematode worm</name>
    <name type="synonym">Oxyuris incognita</name>
    <dbReference type="NCBI Taxonomy" id="6306"/>
    <lineage>
        <taxon>Eukaryota</taxon>
        <taxon>Metazoa</taxon>
        <taxon>Ecdysozoa</taxon>
        <taxon>Nematoda</taxon>
        <taxon>Chromadorea</taxon>
        <taxon>Rhabditida</taxon>
        <taxon>Tylenchina</taxon>
        <taxon>Tylenchomorpha</taxon>
        <taxon>Tylenchoidea</taxon>
        <taxon>Meloidogynidae</taxon>
        <taxon>Meloidogyninae</taxon>
        <taxon>Meloidogyne</taxon>
        <taxon>Meloidogyne incognita group</taxon>
    </lineage>
</organism>
<dbReference type="GO" id="GO:0007015">
    <property type="term" value="P:actin filament organization"/>
    <property type="evidence" value="ECO:0007669"/>
    <property type="project" value="InterPro"/>
</dbReference>
<evidence type="ECO:0000313" key="6">
    <source>
        <dbReference type="Proteomes" id="UP000887563"/>
    </source>
</evidence>
<dbReference type="GO" id="GO:0005856">
    <property type="term" value="C:cytoskeleton"/>
    <property type="evidence" value="ECO:0007669"/>
    <property type="project" value="UniProtKB-SubCell"/>
</dbReference>
<dbReference type="Proteomes" id="UP000887563">
    <property type="component" value="Unplaced"/>
</dbReference>
<dbReference type="GO" id="GO:0044877">
    <property type="term" value="F:protein-containing complex binding"/>
    <property type="evidence" value="ECO:0007669"/>
    <property type="project" value="InterPro"/>
</dbReference>
<dbReference type="AlphaFoldDB" id="A0A914ME94"/>
<proteinExistence type="inferred from homology"/>
<dbReference type="PANTHER" id="PTHR33668:SF1">
    <property type="entry name" value="PROTEIN BRICK1"/>
    <property type="match status" value="1"/>
</dbReference>
<evidence type="ECO:0000256" key="4">
    <source>
        <dbReference type="ARBA" id="ARBA00023054"/>
    </source>
</evidence>
<protein>
    <submittedName>
        <fullName evidence="7">Protein BRICK1</fullName>
    </submittedName>
</protein>
<dbReference type="WBParaSite" id="Minc3s01731g25921">
    <property type="protein sequence ID" value="Minc3s01731g25921"/>
    <property type="gene ID" value="Minc3s01731g25921"/>
</dbReference>
<reference evidence="7" key="1">
    <citation type="submission" date="2022-11" db="UniProtKB">
        <authorList>
            <consortium name="WormBaseParasite"/>
        </authorList>
    </citation>
    <scope>IDENTIFICATION</scope>
</reference>
<dbReference type="Gene3D" id="1.20.5.110">
    <property type="match status" value="1"/>
</dbReference>
<evidence type="ECO:0000313" key="7">
    <source>
        <dbReference type="WBParaSite" id="Minc3s01731g25921"/>
    </source>
</evidence>
<sequence length="70" mass="8210">MNIQRQLKEDWDNRELEYSLVDNVRQISEFISHFELSCKSKLAALNDSITSLERKVEFLEAAITRGETLH</sequence>